<organism evidence="9 10">
    <name type="scientific">Shewanella corallii</name>
    <dbReference type="NCBI Taxonomy" id="560080"/>
    <lineage>
        <taxon>Bacteria</taxon>
        <taxon>Pseudomonadati</taxon>
        <taxon>Pseudomonadota</taxon>
        <taxon>Gammaproteobacteria</taxon>
        <taxon>Alteromonadales</taxon>
        <taxon>Shewanellaceae</taxon>
        <taxon>Shewanella</taxon>
    </lineage>
</organism>
<dbReference type="PANTHER" id="PTHR11879:SF22">
    <property type="entry name" value="ASPARTATE AMINOTRANSFERASE, MITOCHONDRIAL"/>
    <property type="match status" value="1"/>
</dbReference>
<dbReference type="GO" id="GO:0008483">
    <property type="term" value="F:transaminase activity"/>
    <property type="evidence" value="ECO:0007669"/>
    <property type="project" value="UniProtKB-KW"/>
</dbReference>
<dbReference type="Pfam" id="PF00155">
    <property type="entry name" value="Aminotran_1_2"/>
    <property type="match status" value="1"/>
</dbReference>
<feature type="domain" description="Aminotransferase class I/classII large" evidence="8">
    <location>
        <begin position="28"/>
        <end position="393"/>
    </location>
</feature>
<keyword evidence="5 7" id="KW-0808">Transferase</keyword>
<keyword evidence="10" id="KW-1185">Reference proteome</keyword>
<dbReference type="PRINTS" id="PR00799">
    <property type="entry name" value="TRANSAMINASE"/>
</dbReference>
<dbReference type="CDD" id="cd00609">
    <property type="entry name" value="AAT_like"/>
    <property type="match status" value="1"/>
</dbReference>
<dbReference type="PROSITE" id="PS00105">
    <property type="entry name" value="AA_TRANSFER_CLASS_1"/>
    <property type="match status" value="1"/>
</dbReference>
<accession>A0ABT0N9V1</accession>
<comment type="similarity">
    <text evidence="2 7">Belongs to the class-I pyridoxal-phosphate-dependent aminotransferase family.</text>
</comment>
<dbReference type="RefSeq" id="WP_249249539.1">
    <property type="nucleotide sequence ID" value="NZ_JAKIKT010000005.1"/>
</dbReference>
<dbReference type="Gene3D" id="3.40.640.10">
    <property type="entry name" value="Type I PLP-dependent aspartate aminotransferase-like (Major domain)"/>
    <property type="match status" value="1"/>
</dbReference>
<evidence type="ECO:0000256" key="5">
    <source>
        <dbReference type="ARBA" id="ARBA00022679"/>
    </source>
</evidence>
<evidence type="ECO:0000256" key="6">
    <source>
        <dbReference type="ARBA" id="ARBA00022898"/>
    </source>
</evidence>
<evidence type="ECO:0000259" key="8">
    <source>
        <dbReference type="Pfam" id="PF00155"/>
    </source>
</evidence>
<dbReference type="Proteomes" id="UP001202831">
    <property type="component" value="Unassembled WGS sequence"/>
</dbReference>
<dbReference type="EMBL" id="JAKIKT010000005">
    <property type="protein sequence ID" value="MCL2914905.1"/>
    <property type="molecule type" value="Genomic_DNA"/>
</dbReference>
<dbReference type="InterPro" id="IPR004838">
    <property type="entry name" value="NHTrfase_class1_PyrdxlP-BS"/>
</dbReference>
<comment type="caution">
    <text evidence="9">The sequence shown here is derived from an EMBL/GenBank/DDBJ whole genome shotgun (WGS) entry which is preliminary data.</text>
</comment>
<reference evidence="9 10" key="1">
    <citation type="submission" date="2022-01" db="EMBL/GenBank/DDBJ databases">
        <title>Whole genome-based taxonomy of the Shewanellaceae.</title>
        <authorList>
            <person name="Martin-Rodriguez A.J."/>
        </authorList>
    </citation>
    <scope>NUCLEOTIDE SEQUENCE [LARGE SCALE GENOMIC DNA]</scope>
    <source>
        <strain evidence="9 10">DSM 21332</strain>
    </source>
</reference>
<dbReference type="Gene3D" id="3.90.1150.10">
    <property type="entry name" value="Aspartate Aminotransferase, domain 1"/>
    <property type="match status" value="1"/>
</dbReference>
<evidence type="ECO:0000256" key="2">
    <source>
        <dbReference type="ARBA" id="ARBA00007441"/>
    </source>
</evidence>
<dbReference type="InterPro" id="IPR015421">
    <property type="entry name" value="PyrdxlP-dep_Trfase_major"/>
</dbReference>
<dbReference type="InterPro" id="IPR015424">
    <property type="entry name" value="PyrdxlP-dep_Trfase"/>
</dbReference>
<dbReference type="InterPro" id="IPR015422">
    <property type="entry name" value="PyrdxlP-dep_Trfase_small"/>
</dbReference>
<protein>
    <recommendedName>
        <fullName evidence="7">Aminotransferase</fullName>
        <ecNumber evidence="7">2.6.1.-</ecNumber>
    </recommendedName>
</protein>
<sequence length="397" mass="43102">MIFSQVTQAPADPILGLTEAFKADARSGKVNLGVGIYKDEAGETPVLRSVKQAEARLLEQEKTKNYLGIDGVQAYNQAVLELLFGKGSELIAQNRAQASQAPGGTGALRIASEFVMSNTQSRTIWVSNPTWANHQNVFETAGLQVKEYTYYRAEDHGMDFDAMMADLATAEQGDLVLLHGCCHNPTGIDPTIEQWQQIGELCRDKGLVPLFDFAYQGFGAGIEEDAQGLRIVAAMVPEMLVASSFSKNFGLYNERIGAVTVVAADTETKDKAFSQVKRTIRASYSNPPAHGALIVSTILGDETLRAEWEAELTEMRERIAEMRTLFVDSLAAAGVTQDFSFISTQNGMFSFSGLNKDQVARLKDEFGVYIVGSGRISVAGMTKSNMPVICKAIAAVL</sequence>
<proteinExistence type="inferred from homology"/>
<dbReference type="PANTHER" id="PTHR11879">
    <property type="entry name" value="ASPARTATE AMINOTRANSFERASE"/>
    <property type="match status" value="1"/>
</dbReference>
<comment type="subunit">
    <text evidence="3">Homodimer.</text>
</comment>
<dbReference type="EC" id="2.6.1.-" evidence="7"/>
<comment type="cofactor">
    <cofactor evidence="1 7">
        <name>pyridoxal 5'-phosphate</name>
        <dbReference type="ChEBI" id="CHEBI:597326"/>
    </cofactor>
</comment>
<evidence type="ECO:0000256" key="4">
    <source>
        <dbReference type="ARBA" id="ARBA00022576"/>
    </source>
</evidence>
<dbReference type="InterPro" id="IPR000796">
    <property type="entry name" value="Asp_trans"/>
</dbReference>
<evidence type="ECO:0000256" key="7">
    <source>
        <dbReference type="RuleBase" id="RU000481"/>
    </source>
</evidence>
<evidence type="ECO:0000256" key="3">
    <source>
        <dbReference type="ARBA" id="ARBA00011738"/>
    </source>
</evidence>
<dbReference type="SUPFAM" id="SSF53383">
    <property type="entry name" value="PLP-dependent transferases"/>
    <property type="match status" value="1"/>
</dbReference>
<evidence type="ECO:0000256" key="1">
    <source>
        <dbReference type="ARBA" id="ARBA00001933"/>
    </source>
</evidence>
<evidence type="ECO:0000313" key="10">
    <source>
        <dbReference type="Proteomes" id="UP001202831"/>
    </source>
</evidence>
<keyword evidence="6" id="KW-0663">Pyridoxal phosphate</keyword>
<dbReference type="NCBIfam" id="NF006719">
    <property type="entry name" value="PRK09257.1"/>
    <property type="match status" value="1"/>
</dbReference>
<name>A0ABT0N9V1_9GAMM</name>
<dbReference type="InterPro" id="IPR004839">
    <property type="entry name" value="Aminotransferase_I/II_large"/>
</dbReference>
<gene>
    <name evidence="9" type="ORF">L2725_14145</name>
</gene>
<keyword evidence="4 7" id="KW-0032">Aminotransferase</keyword>
<evidence type="ECO:0000313" key="9">
    <source>
        <dbReference type="EMBL" id="MCL2914905.1"/>
    </source>
</evidence>